<comment type="caution">
    <text evidence="2">The sequence shown here is derived from an EMBL/GenBank/DDBJ whole genome shotgun (WGS) entry which is preliminary data.</text>
</comment>
<dbReference type="Proteomes" id="UP000063434">
    <property type="component" value="Unassembled WGS sequence"/>
</dbReference>
<dbReference type="RefSeq" id="WP_056782907.1">
    <property type="nucleotide sequence ID" value="NZ_LCYC01000062.1"/>
</dbReference>
<accession>A0A109KKT9</accession>
<protein>
    <submittedName>
        <fullName evidence="2">Uncharacterized protein</fullName>
    </submittedName>
</protein>
<proteinExistence type="predicted"/>
<feature type="region of interest" description="Disordered" evidence="1">
    <location>
        <begin position="15"/>
        <end position="37"/>
    </location>
</feature>
<sequence length="65" mass="7158">MNAIGQLINTSFYPQLPEAAPEPTMSSKHGGNAKWQVQNDRDINDIYAMVSKTKTDCGMDGNVRT</sequence>
<reference evidence="2 3" key="1">
    <citation type="submission" date="2015-05" db="EMBL/GenBank/DDBJ databases">
        <title>A genomic and transcriptomic approach to investigate the blue pigment phenotype in Pseudomonas fluorescens.</title>
        <authorList>
            <person name="Andreani N.A."/>
            <person name="Cardazzo B."/>
        </authorList>
    </citation>
    <scope>NUCLEOTIDE SEQUENCE [LARGE SCALE GENOMIC DNA]</scope>
    <source>
        <strain evidence="2 3">Ps_40</strain>
    </source>
</reference>
<dbReference type="PATRIC" id="fig|294.195.peg.6101"/>
<dbReference type="AlphaFoldDB" id="A0A109KKT9"/>
<name>A0A109KKT9_PSEFL</name>
<evidence type="ECO:0000256" key="1">
    <source>
        <dbReference type="SAM" id="MobiDB-lite"/>
    </source>
</evidence>
<evidence type="ECO:0000313" key="2">
    <source>
        <dbReference type="EMBL" id="KWV71042.1"/>
    </source>
</evidence>
<dbReference type="EMBL" id="LCYC01000062">
    <property type="protein sequence ID" value="KWV71042.1"/>
    <property type="molecule type" value="Genomic_DNA"/>
</dbReference>
<evidence type="ECO:0000313" key="3">
    <source>
        <dbReference type="Proteomes" id="UP000063434"/>
    </source>
</evidence>
<gene>
    <name evidence="2" type="ORF">PFL603g_05720</name>
</gene>
<organism evidence="2 3">
    <name type="scientific">Pseudomonas fluorescens</name>
    <dbReference type="NCBI Taxonomy" id="294"/>
    <lineage>
        <taxon>Bacteria</taxon>
        <taxon>Pseudomonadati</taxon>
        <taxon>Pseudomonadota</taxon>
        <taxon>Gammaproteobacteria</taxon>
        <taxon>Pseudomonadales</taxon>
        <taxon>Pseudomonadaceae</taxon>
        <taxon>Pseudomonas</taxon>
    </lineage>
</organism>